<dbReference type="AlphaFoldDB" id="A0AA39WER0"/>
<dbReference type="InterPro" id="IPR027417">
    <property type="entry name" value="P-loop_NTPase"/>
</dbReference>
<feature type="domain" description="G" evidence="2">
    <location>
        <begin position="8"/>
        <end position="76"/>
    </location>
</feature>
<evidence type="ECO:0000256" key="1">
    <source>
        <dbReference type="SAM" id="MobiDB-lite"/>
    </source>
</evidence>
<evidence type="ECO:0000313" key="4">
    <source>
        <dbReference type="Proteomes" id="UP001175000"/>
    </source>
</evidence>
<dbReference type="SUPFAM" id="SSF52540">
    <property type="entry name" value="P-loop containing nucleoside triphosphate hydrolases"/>
    <property type="match status" value="1"/>
</dbReference>
<feature type="region of interest" description="Disordered" evidence="1">
    <location>
        <begin position="374"/>
        <end position="395"/>
    </location>
</feature>
<feature type="region of interest" description="Disordered" evidence="1">
    <location>
        <begin position="248"/>
        <end position="273"/>
    </location>
</feature>
<feature type="compositionally biased region" description="Low complexity" evidence="1">
    <location>
        <begin position="258"/>
        <end position="270"/>
    </location>
</feature>
<dbReference type="CDD" id="cd00882">
    <property type="entry name" value="Ras_like_GTPase"/>
    <property type="match status" value="1"/>
</dbReference>
<dbReference type="Proteomes" id="UP001175000">
    <property type="component" value="Unassembled WGS sequence"/>
</dbReference>
<comment type="caution">
    <text evidence="3">The sequence shown here is derived from an EMBL/GenBank/DDBJ whole genome shotgun (WGS) entry which is preliminary data.</text>
</comment>
<keyword evidence="3" id="KW-0378">Hydrolase</keyword>
<sequence length="395" mass="43525">MDESAGFVILMGMTGAGKSTFISRLTGLEGEVGVGHTLSSTTAETACYTAQYDDKRIIHLIDTPGFDDTARSDADILNTISTRLSTLYRAHQPLLGIIFLHRITDVRLGGSAIKNFNILQRLCGPANYDRIVLATTMWSEASHRPGGYEAAVGREDRLWGYWSEMFQEKSKIVRHHTDSAESARTILSCLVDHTGAMQPLQIQRELVDERMTLNQTGAGRYVRRELLAAKEKLDRELAELQRAVEDTARKVEEEASRTTTTTTTTTTATTGDVRREVVRAQTGNSAVSARSAKRKRTDEIQMIEEAEYPRRPSLRGGPGSVTGSYWRVEGQQEAGGQQQPDEWTRYIPKVFLNWFPGSDAGRQGGIGIITSKWPSIFGSSKPGESSTSLAYGPGS</sequence>
<proteinExistence type="predicted"/>
<reference evidence="3" key="1">
    <citation type="submission" date="2023-06" db="EMBL/GenBank/DDBJ databases">
        <title>Genome-scale phylogeny and comparative genomics of the fungal order Sordariales.</title>
        <authorList>
            <consortium name="Lawrence Berkeley National Laboratory"/>
            <person name="Hensen N."/>
            <person name="Bonometti L."/>
            <person name="Westerberg I."/>
            <person name="Brannstrom I.O."/>
            <person name="Guillou S."/>
            <person name="Cros-Aarteil S."/>
            <person name="Calhoun S."/>
            <person name="Haridas S."/>
            <person name="Kuo A."/>
            <person name="Mondo S."/>
            <person name="Pangilinan J."/>
            <person name="Riley R."/>
            <person name="Labutti K."/>
            <person name="Andreopoulos B."/>
            <person name="Lipzen A."/>
            <person name="Chen C."/>
            <person name="Yanf M."/>
            <person name="Daum C."/>
            <person name="Ng V."/>
            <person name="Clum A."/>
            <person name="Steindorff A."/>
            <person name="Ohm R."/>
            <person name="Martin F."/>
            <person name="Silar P."/>
            <person name="Natvig D."/>
            <person name="Lalanne C."/>
            <person name="Gautier V."/>
            <person name="Ament-Velasquez S.L."/>
            <person name="Kruys A."/>
            <person name="Hutchinson M.I."/>
            <person name="Powell A.J."/>
            <person name="Barry K."/>
            <person name="Miller A.N."/>
            <person name="Grigoriev I.V."/>
            <person name="Debuchy R."/>
            <person name="Gladieux P."/>
            <person name="Thoren M.H."/>
            <person name="Johannesson H."/>
        </authorList>
    </citation>
    <scope>NUCLEOTIDE SEQUENCE</scope>
    <source>
        <strain evidence="3">CBS 606.72</strain>
    </source>
</reference>
<keyword evidence="4" id="KW-1185">Reference proteome</keyword>
<dbReference type="Pfam" id="PF01926">
    <property type="entry name" value="MMR_HSR1"/>
    <property type="match status" value="1"/>
</dbReference>
<evidence type="ECO:0000313" key="3">
    <source>
        <dbReference type="EMBL" id="KAK0614022.1"/>
    </source>
</evidence>
<dbReference type="Gene3D" id="3.40.50.300">
    <property type="entry name" value="P-loop containing nucleotide triphosphate hydrolases"/>
    <property type="match status" value="1"/>
</dbReference>
<protein>
    <submittedName>
        <fullName evidence="3">P-loop containing nucleoside triphosphate hydrolase protein</fullName>
    </submittedName>
</protein>
<accession>A0AA39WER0</accession>
<evidence type="ECO:0000259" key="2">
    <source>
        <dbReference type="Pfam" id="PF01926"/>
    </source>
</evidence>
<name>A0AA39WER0_9PEZI</name>
<dbReference type="InterPro" id="IPR006073">
    <property type="entry name" value="GTP-bd"/>
</dbReference>
<dbReference type="EMBL" id="JAULSU010000006">
    <property type="protein sequence ID" value="KAK0614022.1"/>
    <property type="molecule type" value="Genomic_DNA"/>
</dbReference>
<organism evidence="3 4">
    <name type="scientific">Immersiella caudata</name>
    <dbReference type="NCBI Taxonomy" id="314043"/>
    <lineage>
        <taxon>Eukaryota</taxon>
        <taxon>Fungi</taxon>
        <taxon>Dikarya</taxon>
        <taxon>Ascomycota</taxon>
        <taxon>Pezizomycotina</taxon>
        <taxon>Sordariomycetes</taxon>
        <taxon>Sordariomycetidae</taxon>
        <taxon>Sordariales</taxon>
        <taxon>Lasiosphaeriaceae</taxon>
        <taxon>Immersiella</taxon>
    </lineage>
</organism>
<dbReference type="GO" id="GO:0016787">
    <property type="term" value="F:hydrolase activity"/>
    <property type="evidence" value="ECO:0007669"/>
    <property type="project" value="UniProtKB-KW"/>
</dbReference>
<dbReference type="GO" id="GO:0005525">
    <property type="term" value="F:GTP binding"/>
    <property type="evidence" value="ECO:0007669"/>
    <property type="project" value="InterPro"/>
</dbReference>
<gene>
    <name evidence="3" type="ORF">B0T14DRAFT_557421</name>
</gene>